<feature type="non-terminal residue" evidence="1">
    <location>
        <position position="93"/>
    </location>
</feature>
<comment type="caution">
    <text evidence="1">The sequence shown here is derived from an EMBL/GenBank/DDBJ whole genome shotgun (WGS) entry which is preliminary data.</text>
</comment>
<organism evidence="1">
    <name type="scientific">marine sediment metagenome</name>
    <dbReference type="NCBI Taxonomy" id="412755"/>
    <lineage>
        <taxon>unclassified sequences</taxon>
        <taxon>metagenomes</taxon>
        <taxon>ecological metagenomes</taxon>
    </lineage>
</organism>
<evidence type="ECO:0000313" key="1">
    <source>
        <dbReference type="EMBL" id="GAI04794.1"/>
    </source>
</evidence>
<gene>
    <name evidence="1" type="ORF">S06H3_11983</name>
</gene>
<dbReference type="EMBL" id="BARV01005889">
    <property type="protein sequence ID" value="GAI04794.1"/>
    <property type="molecule type" value="Genomic_DNA"/>
</dbReference>
<protein>
    <submittedName>
        <fullName evidence="1">Uncharacterized protein</fullName>
    </submittedName>
</protein>
<sequence>MESELDINVIQSYLNSRQTNYLRVLDKIKPKLVEYWKYDTCGISALYRVASRGDYQFGDELKTAQSIYSKILEKREKENPSYQIDDVKDVIGF</sequence>
<name>X1MEI8_9ZZZZ</name>
<proteinExistence type="predicted"/>
<reference evidence="1" key="1">
    <citation type="journal article" date="2014" name="Front. Microbiol.">
        <title>High frequency of phylogenetically diverse reductive dehalogenase-homologous genes in deep subseafloor sedimentary metagenomes.</title>
        <authorList>
            <person name="Kawai M."/>
            <person name="Futagami T."/>
            <person name="Toyoda A."/>
            <person name="Takaki Y."/>
            <person name="Nishi S."/>
            <person name="Hori S."/>
            <person name="Arai W."/>
            <person name="Tsubouchi T."/>
            <person name="Morono Y."/>
            <person name="Uchiyama I."/>
            <person name="Ito T."/>
            <person name="Fujiyama A."/>
            <person name="Inagaki F."/>
            <person name="Takami H."/>
        </authorList>
    </citation>
    <scope>NUCLEOTIDE SEQUENCE</scope>
    <source>
        <strain evidence="1">Expedition CK06-06</strain>
    </source>
</reference>
<dbReference type="AlphaFoldDB" id="X1MEI8"/>
<accession>X1MEI8</accession>